<dbReference type="SUPFAM" id="SSF55447">
    <property type="entry name" value="CO dehydrogenase flavoprotein C-terminal domain-like"/>
    <property type="match status" value="1"/>
</dbReference>
<dbReference type="InterPro" id="IPR002346">
    <property type="entry name" value="Mopterin_DH_FAD-bd"/>
</dbReference>
<dbReference type="Gene3D" id="3.30.465.10">
    <property type="match status" value="2"/>
</dbReference>
<keyword evidence="5" id="KW-1185">Reference proteome</keyword>
<gene>
    <name evidence="4" type="ORF">GCM10011322_28930</name>
</gene>
<comment type="caution">
    <text evidence="4">The sequence shown here is derived from an EMBL/GenBank/DDBJ whole genome shotgun (WGS) entry which is preliminary data.</text>
</comment>
<evidence type="ECO:0000259" key="3">
    <source>
        <dbReference type="PROSITE" id="PS51387"/>
    </source>
</evidence>
<keyword evidence="1" id="KW-0285">Flavoprotein</keyword>
<feature type="domain" description="FAD-binding PCMH-type" evidence="3">
    <location>
        <begin position="1"/>
        <end position="221"/>
    </location>
</feature>
<dbReference type="PANTHER" id="PTHR42659:SF1">
    <property type="entry name" value="OXIDOREDUCTASE"/>
    <property type="match status" value="1"/>
</dbReference>
<dbReference type="Gene3D" id="3.30.43.10">
    <property type="entry name" value="Uridine Diphospho-n-acetylenolpyruvylglucosamine Reductase, domain 2"/>
    <property type="match status" value="1"/>
</dbReference>
<proteinExistence type="predicted"/>
<dbReference type="PANTHER" id="PTHR42659">
    <property type="entry name" value="XANTHINE DEHYDROGENASE SUBUNIT C-RELATED"/>
    <property type="match status" value="1"/>
</dbReference>
<dbReference type="InterPro" id="IPR016169">
    <property type="entry name" value="FAD-bd_PCMH_sub2"/>
</dbReference>
<dbReference type="GO" id="GO:0016491">
    <property type="term" value="F:oxidoreductase activity"/>
    <property type="evidence" value="ECO:0007669"/>
    <property type="project" value="InterPro"/>
</dbReference>
<protein>
    <submittedName>
        <fullName evidence="4">Dehydrogenase</fullName>
    </submittedName>
</protein>
<dbReference type="Gene3D" id="3.30.390.50">
    <property type="entry name" value="CO dehydrogenase flavoprotein, C-terminal domain"/>
    <property type="match status" value="1"/>
</dbReference>
<dbReference type="Pfam" id="PF00941">
    <property type="entry name" value="FAD_binding_5"/>
    <property type="match status" value="1"/>
</dbReference>
<accession>A0A917V4U4</accession>
<evidence type="ECO:0000313" key="5">
    <source>
        <dbReference type="Proteomes" id="UP000600449"/>
    </source>
</evidence>
<name>A0A917V4U4_9HYPH</name>
<sequence length="332" mass="35100">MQPFAYHKVRDAETAIAHGARDPQTIFLAGGTDLVQLLEDGISRPQGVVDISALPFDAIATTIDGLRIGALAKLADVADHAEIRARYPAIAAALGETASPMVRNMATMGGNLLQRTRCLYFRDGVSPCNKRAPGSGCSARLGHDAQAALFGASEACVATHPSDLAVALLALDAEVLVVGPSGERSIPLDRLHRLPGETPWIESDLEPGEVITAIFVPREAAGRAQAYAKLRHRASFEWPLVSAAVSLALVEGTIEDARIALGAVAHKPWRAETAERLLIGRRIDDALAREAGEAATDGARPIAENAAKIPLMARIVTRALQDCARQQAGDPS</sequence>
<reference evidence="4 5" key="1">
    <citation type="journal article" date="2014" name="Int. J. Syst. Evol. Microbiol.">
        <title>Complete genome sequence of Corynebacterium casei LMG S-19264T (=DSM 44701T), isolated from a smear-ripened cheese.</title>
        <authorList>
            <consortium name="US DOE Joint Genome Institute (JGI-PGF)"/>
            <person name="Walter F."/>
            <person name="Albersmeier A."/>
            <person name="Kalinowski J."/>
            <person name="Ruckert C."/>
        </authorList>
    </citation>
    <scope>NUCLEOTIDE SEQUENCE [LARGE SCALE GENOMIC DNA]</scope>
    <source>
        <strain evidence="4 5">CGMCC 1.9161</strain>
    </source>
</reference>
<dbReference type="InterPro" id="IPR036318">
    <property type="entry name" value="FAD-bd_PCMH-like_sf"/>
</dbReference>
<dbReference type="Pfam" id="PF03450">
    <property type="entry name" value="CO_deh_flav_C"/>
    <property type="match status" value="1"/>
</dbReference>
<dbReference type="InterPro" id="IPR016166">
    <property type="entry name" value="FAD-bd_PCMH"/>
</dbReference>
<keyword evidence="2" id="KW-0274">FAD</keyword>
<dbReference type="InterPro" id="IPR016167">
    <property type="entry name" value="FAD-bd_PCMH_sub1"/>
</dbReference>
<dbReference type="SMART" id="SM01092">
    <property type="entry name" value="CO_deh_flav_C"/>
    <property type="match status" value="1"/>
</dbReference>
<dbReference type="InterPro" id="IPR005107">
    <property type="entry name" value="CO_DH_flav_C"/>
</dbReference>
<dbReference type="InterPro" id="IPR036683">
    <property type="entry name" value="CO_DH_flav_C_dom_sf"/>
</dbReference>
<dbReference type="SUPFAM" id="SSF56176">
    <property type="entry name" value="FAD-binding/transporter-associated domain-like"/>
    <property type="match status" value="1"/>
</dbReference>
<evidence type="ECO:0000256" key="1">
    <source>
        <dbReference type="ARBA" id="ARBA00022630"/>
    </source>
</evidence>
<dbReference type="InterPro" id="IPR051312">
    <property type="entry name" value="Diverse_Substr_Oxidored"/>
</dbReference>
<dbReference type="Proteomes" id="UP000600449">
    <property type="component" value="Unassembled WGS sequence"/>
</dbReference>
<dbReference type="RefSeq" id="WP_188913934.1">
    <property type="nucleotide sequence ID" value="NZ_BMMF01000008.1"/>
</dbReference>
<dbReference type="GO" id="GO:0071949">
    <property type="term" value="F:FAD binding"/>
    <property type="evidence" value="ECO:0007669"/>
    <property type="project" value="InterPro"/>
</dbReference>
<dbReference type="PROSITE" id="PS51387">
    <property type="entry name" value="FAD_PCMH"/>
    <property type="match status" value="1"/>
</dbReference>
<evidence type="ECO:0000256" key="2">
    <source>
        <dbReference type="ARBA" id="ARBA00022827"/>
    </source>
</evidence>
<organism evidence="4 5">
    <name type="scientific">Salinarimonas ramus</name>
    <dbReference type="NCBI Taxonomy" id="690164"/>
    <lineage>
        <taxon>Bacteria</taxon>
        <taxon>Pseudomonadati</taxon>
        <taxon>Pseudomonadota</taxon>
        <taxon>Alphaproteobacteria</taxon>
        <taxon>Hyphomicrobiales</taxon>
        <taxon>Salinarimonadaceae</taxon>
        <taxon>Salinarimonas</taxon>
    </lineage>
</organism>
<dbReference type="AlphaFoldDB" id="A0A917V4U4"/>
<dbReference type="EMBL" id="BMMF01000008">
    <property type="protein sequence ID" value="GGK39966.1"/>
    <property type="molecule type" value="Genomic_DNA"/>
</dbReference>
<evidence type="ECO:0000313" key="4">
    <source>
        <dbReference type="EMBL" id="GGK39966.1"/>
    </source>
</evidence>